<accession>A0ABP1BJ97</accession>
<name>A0ABP1BJ97_9BRYO</name>
<evidence type="ECO:0008006" key="3">
    <source>
        <dbReference type="Google" id="ProtNLM"/>
    </source>
</evidence>
<evidence type="ECO:0000313" key="2">
    <source>
        <dbReference type="Proteomes" id="UP001497522"/>
    </source>
</evidence>
<protein>
    <recommendedName>
        <fullName evidence="3">MutS-like protein</fullName>
    </recommendedName>
</protein>
<proteinExistence type="predicted"/>
<dbReference type="Proteomes" id="UP001497522">
    <property type="component" value="Chromosome 4"/>
</dbReference>
<dbReference type="EMBL" id="OZ023705">
    <property type="protein sequence ID" value="CAK9875604.1"/>
    <property type="molecule type" value="Genomic_DNA"/>
</dbReference>
<keyword evidence="2" id="KW-1185">Reference proteome</keyword>
<evidence type="ECO:0000313" key="1">
    <source>
        <dbReference type="EMBL" id="CAK9875604.1"/>
    </source>
</evidence>
<reference evidence="1" key="1">
    <citation type="submission" date="2024-03" db="EMBL/GenBank/DDBJ databases">
        <authorList>
            <consortium name="ELIXIR-Norway"/>
            <consortium name="Elixir Norway"/>
        </authorList>
    </citation>
    <scope>NUCLEOTIDE SEQUENCE</scope>
</reference>
<gene>
    <name evidence="1" type="ORF">CSSPJE1EN2_LOCUS17852</name>
</gene>
<sequence length="143" mass="16460">MAPNSWRFEGFLLGFDSDYCGVYIFTADNHLLGMRPACKQLYLLGHPPKPQLVVSCYMDSSPLHQLDSNSMRLIYEGMKHKIFLVEEVTVLLKFYGRFSARLLSLAVLSYGASGLKNFREELNNVQQLLPYHGFMYNDKKPTR</sequence>
<organism evidence="1 2">
    <name type="scientific">Sphagnum jensenii</name>
    <dbReference type="NCBI Taxonomy" id="128206"/>
    <lineage>
        <taxon>Eukaryota</taxon>
        <taxon>Viridiplantae</taxon>
        <taxon>Streptophyta</taxon>
        <taxon>Embryophyta</taxon>
        <taxon>Bryophyta</taxon>
        <taxon>Sphagnophytina</taxon>
        <taxon>Sphagnopsida</taxon>
        <taxon>Sphagnales</taxon>
        <taxon>Sphagnaceae</taxon>
        <taxon>Sphagnum</taxon>
    </lineage>
</organism>